<dbReference type="Proteomes" id="UP000011115">
    <property type="component" value="Unassembled WGS sequence"/>
</dbReference>
<proteinExistence type="predicted"/>
<dbReference type="InParanoid" id="M1DI07"/>
<feature type="compositionally biased region" description="Basic and acidic residues" evidence="1">
    <location>
        <begin position="70"/>
        <end position="88"/>
    </location>
</feature>
<organism evidence="2 3">
    <name type="scientific">Solanum tuberosum</name>
    <name type="common">Potato</name>
    <dbReference type="NCBI Taxonomy" id="4113"/>
    <lineage>
        <taxon>Eukaryota</taxon>
        <taxon>Viridiplantae</taxon>
        <taxon>Streptophyta</taxon>
        <taxon>Embryophyta</taxon>
        <taxon>Tracheophyta</taxon>
        <taxon>Spermatophyta</taxon>
        <taxon>Magnoliopsida</taxon>
        <taxon>eudicotyledons</taxon>
        <taxon>Gunneridae</taxon>
        <taxon>Pentapetalae</taxon>
        <taxon>asterids</taxon>
        <taxon>lamiids</taxon>
        <taxon>Solanales</taxon>
        <taxon>Solanaceae</taxon>
        <taxon>Solanoideae</taxon>
        <taxon>Solaneae</taxon>
        <taxon>Solanum</taxon>
    </lineage>
</organism>
<evidence type="ECO:0000313" key="3">
    <source>
        <dbReference type="Proteomes" id="UP000011115"/>
    </source>
</evidence>
<dbReference type="EnsemblPlants" id="PGSC0003DMT400089366">
    <property type="protein sequence ID" value="PGSC0003DMT400089366"/>
    <property type="gene ID" value="PGSC0003DMG400038937"/>
</dbReference>
<reference evidence="2" key="2">
    <citation type="submission" date="2015-06" db="UniProtKB">
        <authorList>
            <consortium name="EnsemblPlants"/>
        </authorList>
    </citation>
    <scope>IDENTIFICATION</scope>
    <source>
        <strain evidence="2">DM1-3 516 R44</strain>
    </source>
</reference>
<dbReference type="PaxDb" id="4113-PGSC0003DMT400089366"/>
<accession>M1DI07</accession>
<reference evidence="3" key="1">
    <citation type="journal article" date="2011" name="Nature">
        <title>Genome sequence and analysis of the tuber crop potato.</title>
        <authorList>
            <consortium name="The Potato Genome Sequencing Consortium"/>
        </authorList>
    </citation>
    <scope>NUCLEOTIDE SEQUENCE [LARGE SCALE GENOMIC DNA]</scope>
    <source>
        <strain evidence="3">cv. DM1-3 516 R44</strain>
    </source>
</reference>
<name>M1DI07_SOLTU</name>
<dbReference type="HOGENOM" id="CLU_1172391_0_0_1"/>
<protein>
    <submittedName>
        <fullName evidence="2">Uncharacterized protein</fullName>
    </submittedName>
</protein>
<dbReference type="Gramene" id="PGSC0003DMT400089366">
    <property type="protein sequence ID" value="PGSC0003DMT400089366"/>
    <property type="gene ID" value="PGSC0003DMG400038937"/>
</dbReference>
<feature type="region of interest" description="Disordered" evidence="1">
    <location>
        <begin position="197"/>
        <end position="237"/>
    </location>
</feature>
<dbReference type="AlphaFoldDB" id="M1DI07"/>
<sequence length="237" mass="27730">MARTRSVIVKRYVPKASKNKKRKAEEVSRSSKKKKIVIKETKSNSDSDTMVEIDNYEDSSAQATDVVECSEEKTDSGDEESSRDSRDSGDEDDDPLSLPFCTREISAKSYNLTTWMDELESFPAKISVRARMTLYRDFRKLLVWIYETFPHLGKYAKNSLDSPLPILRLLRWHTTKSDNIIEVDEYFAEEVNEVVEEMKEGEKEQEEEKMKENEENEQGKKEKLEEKKQEEENMEEK</sequence>
<evidence type="ECO:0000256" key="1">
    <source>
        <dbReference type="SAM" id="MobiDB-lite"/>
    </source>
</evidence>
<feature type="region of interest" description="Disordered" evidence="1">
    <location>
        <begin position="1"/>
        <end position="98"/>
    </location>
</feature>
<keyword evidence="3" id="KW-1185">Reference proteome</keyword>
<evidence type="ECO:0000313" key="2">
    <source>
        <dbReference type="EnsemblPlants" id="PGSC0003DMT400089366"/>
    </source>
</evidence>